<keyword evidence="3" id="KW-1185">Reference proteome</keyword>
<dbReference type="EMBL" id="JAEHOE010000075">
    <property type="protein sequence ID" value="KAG2489200.1"/>
    <property type="molecule type" value="Genomic_DNA"/>
</dbReference>
<organism evidence="2 3">
    <name type="scientific">Edaphochlamys debaryana</name>
    <dbReference type="NCBI Taxonomy" id="47281"/>
    <lineage>
        <taxon>Eukaryota</taxon>
        <taxon>Viridiplantae</taxon>
        <taxon>Chlorophyta</taxon>
        <taxon>core chlorophytes</taxon>
        <taxon>Chlorophyceae</taxon>
        <taxon>CS clade</taxon>
        <taxon>Chlamydomonadales</taxon>
        <taxon>Chlamydomonadales incertae sedis</taxon>
        <taxon>Edaphochlamys</taxon>
    </lineage>
</organism>
<proteinExistence type="predicted"/>
<accession>A0A835XYG7</accession>
<reference evidence="2" key="1">
    <citation type="journal article" date="2020" name="bioRxiv">
        <title>Comparative genomics of Chlamydomonas.</title>
        <authorList>
            <person name="Craig R.J."/>
            <person name="Hasan A.R."/>
            <person name="Ness R.W."/>
            <person name="Keightley P.D."/>
        </authorList>
    </citation>
    <scope>NUCLEOTIDE SEQUENCE</scope>
    <source>
        <strain evidence="2">CCAP 11/70</strain>
    </source>
</reference>
<protein>
    <submittedName>
        <fullName evidence="2">Uncharacterized protein</fullName>
    </submittedName>
</protein>
<evidence type="ECO:0000313" key="3">
    <source>
        <dbReference type="Proteomes" id="UP000612055"/>
    </source>
</evidence>
<gene>
    <name evidence="2" type="ORF">HYH03_012225</name>
</gene>
<feature type="region of interest" description="Disordered" evidence="1">
    <location>
        <begin position="1"/>
        <end position="57"/>
    </location>
</feature>
<dbReference type="Proteomes" id="UP000612055">
    <property type="component" value="Unassembled WGS sequence"/>
</dbReference>
<dbReference type="AlphaFoldDB" id="A0A835XYG7"/>
<evidence type="ECO:0000313" key="2">
    <source>
        <dbReference type="EMBL" id="KAG2489200.1"/>
    </source>
</evidence>
<sequence>MALSISSRGSPAASRRPAPSTARGARPAILPRRHRLSPASARCSAQPPPSGSGASASTSLLAAAGADPAAANAYGKPFTKSELSALQAAVTYLSSPGGGGAAAASEGPSALRGRILELMRIRRKQLSTRFRPKRSRPGRLIPGIVGGRGRVLSRQSSVPARGLHELPLPGRCVAGSYFGGGGVAQAKRRASGGECLSFNGAPIANGGTAPFRSGERISYTPWCPISTRGNWCSPPNHARGFGRGGEQGGGRCPSHLGRVAWPGSAARLAPRPPSTTNPITRPLNGQPIASPAYLVARVDACSDRVLSFEPCTGGPADGQV</sequence>
<evidence type="ECO:0000256" key="1">
    <source>
        <dbReference type="SAM" id="MobiDB-lite"/>
    </source>
</evidence>
<feature type="region of interest" description="Disordered" evidence="1">
    <location>
        <begin position="265"/>
        <end position="284"/>
    </location>
</feature>
<name>A0A835XYG7_9CHLO</name>
<comment type="caution">
    <text evidence="2">The sequence shown here is derived from an EMBL/GenBank/DDBJ whole genome shotgun (WGS) entry which is preliminary data.</text>
</comment>
<feature type="compositionally biased region" description="Low complexity" evidence="1">
    <location>
        <begin position="1"/>
        <end position="28"/>
    </location>
</feature>